<keyword evidence="5" id="KW-1185">Reference proteome</keyword>
<dbReference type="PATRIC" id="fig|1121318.3.peg.3136"/>
<reference evidence="5" key="1">
    <citation type="submission" date="2015-08" db="EMBL/GenBank/DDBJ databases">
        <title>Genome sequence of the strict anaerobe Clostridium homopropionicum LuHBu1 (DSM 5847T).</title>
        <authorList>
            <person name="Poehlein A."/>
            <person name="Beck M."/>
            <person name="Schiel-Bengelsdorf B."/>
            <person name="Bengelsdorf F.R."/>
            <person name="Daniel R."/>
            <person name="Duerre P."/>
        </authorList>
    </citation>
    <scope>NUCLEOTIDE SEQUENCE [LARGE SCALE GENOMIC DNA]</scope>
    <source>
        <strain evidence="5">DSM 5847</strain>
    </source>
</reference>
<protein>
    <submittedName>
        <fullName evidence="4">(R)-specific enoyl-CoA hydratase</fullName>
        <ecNumber evidence="4">4.2.1.119</ecNumber>
    </submittedName>
</protein>
<dbReference type="RefSeq" id="WP_052222593.1">
    <property type="nucleotide sequence ID" value="NZ_LHUR01000042.1"/>
</dbReference>
<dbReference type="Pfam" id="PF01575">
    <property type="entry name" value="MaoC_dehydratas"/>
    <property type="match status" value="1"/>
</dbReference>
<gene>
    <name evidence="4" type="primary">phaJ_3</name>
    <name evidence="4" type="ORF">CLHOM_31200</name>
</gene>
<feature type="transmembrane region" description="Helical" evidence="2">
    <location>
        <begin position="55"/>
        <end position="73"/>
    </location>
</feature>
<dbReference type="InterPro" id="IPR050965">
    <property type="entry name" value="UPF0336/Enoyl-CoA_hydratase"/>
</dbReference>
<dbReference type="Gene3D" id="3.10.129.10">
    <property type="entry name" value="Hotdog Thioesterase"/>
    <property type="match status" value="1"/>
</dbReference>
<keyword evidence="2" id="KW-0472">Membrane</keyword>
<keyword evidence="2" id="KW-0812">Transmembrane</keyword>
<dbReference type="EMBL" id="LHUR01000042">
    <property type="protein sequence ID" value="KOA18242.1"/>
    <property type="molecule type" value="Genomic_DNA"/>
</dbReference>
<dbReference type="PANTHER" id="PTHR43437:SF3">
    <property type="entry name" value="HYDROXYACYL-THIOESTER DEHYDRATASE TYPE 2, MITOCHONDRIAL"/>
    <property type="match status" value="1"/>
</dbReference>
<dbReference type="CDD" id="cd03449">
    <property type="entry name" value="R_hydratase"/>
    <property type="match status" value="1"/>
</dbReference>
<dbReference type="GO" id="GO:0006633">
    <property type="term" value="P:fatty acid biosynthetic process"/>
    <property type="evidence" value="ECO:0007669"/>
    <property type="project" value="TreeGrafter"/>
</dbReference>
<evidence type="ECO:0000256" key="2">
    <source>
        <dbReference type="SAM" id="Phobius"/>
    </source>
</evidence>
<dbReference type="GO" id="GO:0019171">
    <property type="term" value="F:(3R)-hydroxyacyl-[acyl-carrier-protein] dehydratase activity"/>
    <property type="evidence" value="ECO:0007669"/>
    <property type="project" value="TreeGrafter"/>
</dbReference>
<keyword evidence="2" id="KW-1133">Transmembrane helix</keyword>
<evidence type="ECO:0000313" key="5">
    <source>
        <dbReference type="Proteomes" id="UP000037043"/>
    </source>
</evidence>
<organism evidence="4 5">
    <name type="scientific">Clostridium homopropionicum DSM 5847</name>
    <dbReference type="NCBI Taxonomy" id="1121318"/>
    <lineage>
        <taxon>Bacteria</taxon>
        <taxon>Bacillati</taxon>
        <taxon>Bacillota</taxon>
        <taxon>Clostridia</taxon>
        <taxon>Eubacteriales</taxon>
        <taxon>Clostridiaceae</taxon>
        <taxon>Clostridium</taxon>
    </lineage>
</organism>
<comment type="caution">
    <text evidence="4">The sequence shown here is derived from an EMBL/GenBank/DDBJ whole genome shotgun (WGS) entry which is preliminary data.</text>
</comment>
<dbReference type="AlphaFoldDB" id="A0A0L6Z5K8"/>
<proteinExistence type="predicted"/>
<dbReference type="GO" id="GO:0018812">
    <property type="term" value="F:3-hydroxyacyl-CoA dehydratase activity"/>
    <property type="evidence" value="ECO:0007669"/>
    <property type="project" value="UniProtKB-EC"/>
</dbReference>
<dbReference type="InterPro" id="IPR002539">
    <property type="entry name" value="MaoC-like_dom"/>
</dbReference>
<dbReference type="STRING" id="36844.SAMN04488501_101358"/>
<dbReference type="EC" id="4.2.1.119" evidence="4"/>
<dbReference type="FunFam" id="3.10.129.10:FF:000042">
    <property type="entry name" value="MaoC domain protein dehydratase"/>
    <property type="match status" value="1"/>
</dbReference>
<name>A0A0L6Z5K8_9CLOT</name>
<dbReference type="Proteomes" id="UP000037043">
    <property type="component" value="Unassembled WGS sequence"/>
</dbReference>
<evidence type="ECO:0000256" key="1">
    <source>
        <dbReference type="ARBA" id="ARBA00023239"/>
    </source>
</evidence>
<dbReference type="InterPro" id="IPR029069">
    <property type="entry name" value="HotDog_dom_sf"/>
</dbReference>
<feature type="domain" description="MaoC-like" evidence="3">
    <location>
        <begin position="18"/>
        <end position="118"/>
    </location>
</feature>
<evidence type="ECO:0000259" key="3">
    <source>
        <dbReference type="Pfam" id="PF01575"/>
    </source>
</evidence>
<evidence type="ECO:0000313" key="4">
    <source>
        <dbReference type="EMBL" id="KOA18242.1"/>
    </source>
</evidence>
<sequence>MIGKTIDQIQLGDKASFTKTMSETDVYLFAGISGDLNPAHVNQVDSEKTMFKGRICHGMLVSSLISTVLGMYLPGPGTIYMSQEVRFLSPVRMGDTVTAEAEVIERNVEKNRLVLKTTVTNQDGKVVIEGQAKVMPPKAAK</sequence>
<dbReference type="PANTHER" id="PTHR43437">
    <property type="entry name" value="HYDROXYACYL-THIOESTER DEHYDRATASE TYPE 2, MITOCHONDRIAL-RELATED"/>
    <property type="match status" value="1"/>
</dbReference>
<dbReference type="SUPFAM" id="SSF54637">
    <property type="entry name" value="Thioesterase/thiol ester dehydrase-isomerase"/>
    <property type="match status" value="1"/>
</dbReference>
<keyword evidence="1 4" id="KW-0456">Lyase</keyword>
<accession>A0A0L6Z5K8</accession>